<dbReference type="PANTHER" id="PTHR42718">
    <property type="entry name" value="MAJOR FACILITATOR SUPERFAMILY MULTIDRUG TRANSPORTER MFSC"/>
    <property type="match status" value="1"/>
</dbReference>
<evidence type="ECO:0000256" key="1">
    <source>
        <dbReference type="ARBA" id="ARBA00004651"/>
    </source>
</evidence>
<feature type="transmembrane region" description="Helical" evidence="7">
    <location>
        <begin position="286"/>
        <end position="312"/>
    </location>
</feature>
<feature type="transmembrane region" description="Helical" evidence="7">
    <location>
        <begin position="166"/>
        <end position="185"/>
    </location>
</feature>
<evidence type="ECO:0000256" key="5">
    <source>
        <dbReference type="ARBA" id="ARBA00022989"/>
    </source>
</evidence>
<feature type="transmembrane region" description="Helical" evidence="7">
    <location>
        <begin position="398"/>
        <end position="417"/>
    </location>
</feature>
<keyword evidence="6 7" id="KW-0472">Membrane</keyword>
<dbReference type="PROSITE" id="PS50850">
    <property type="entry name" value="MFS"/>
    <property type="match status" value="1"/>
</dbReference>
<evidence type="ECO:0000256" key="4">
    <source>
        <dbReference type="ARBA" id="ARBA00022692"/>
    </source>
</evidence>
<evidence type="ECO:0000256" key="2">
    <source>
        <dbReference type="ARBA" id="ARBA00022448"/>
    </source>
</evidence>
<feature type="transmembrane region" description="Helical" evidence="7">
    <location>
        <begin position="357"/>
        <end position="377"/>
    </location>
</feature>
<feature type="transmembrane region" description="Helical" evidence="7">
    <location>
        <begin position="197"/>
        <end position="218"/>
    </location>
</feature>
<protein>
    <submittedName>
        <fullName evidence="9">Multidrug transporter subunit MdtD</fullName>
    </submittedName>
</protein>
<feature type="transmembrane region" description="Helical" evidence="7">
    <location>
        <begin position="79"/>
        <end position="99"/>
    </location>
</feature>
<feature type="transmembrane region" description="Helical" evidence="7">
    <location>
        <begin position="333"/>
        <end position="351"/>
    </location>
</feature>
<feature type="transmembrane region" description="Helical" evidence="7">
    <location>
        <begin position="138"/>
        <end position="160"/>
    </location>
</feature>
<feature type="transmembrane region" description="Helical" evidence="7">
    <location>
        <begin position="12"/>
        <end position="32"/>
    </location>
</feature>
<dbReference type="Pfam" id="PF07690">
    <property type="entry name" value="MFS_1"/>
    <property type="match status" value="1"/>
</dbReference>
<dbReference type="InterPro" id="IPR011701">
    <property type="entry name" value="MFS"/>
</dbReference>
<evidence type="ECO:0000313" key="9">
    <source>
        <dbReference type="EMBL" id="URF06389.1"/>
    </source>
</evidence>
<dbReference type="PANTHER" id="PTHR42718:SF46">
    <property type="entry name" value="BLR6921 PROTEIN"/>
    <property type="match status" value="1"/>
</dbReference>
<dbReference type="PRINTS" id="PR01036">
    <property type="entry name" value="TCRTETB"/>
</dbReference>
<name>A0AAE9L4F6_9BURK</name>
<dbReference type="InterPro" id="IPR004638">
    <property type="entry name" value="EmrB-like"/>
</dbReference>
<evidence type="ECO:0000256" key="7">
    <source>
        <dbReference type="SAM" id="Phobius"/>
    </source>
</evidence>
<feature type="domain" description="Major facilitator superfamily (MFS) profile" evidence="8">
    <location>
        <begin position="14"/>
        <end position="464"/>
    </location>
</feature>
<keyword evidence="2" id="KW-0813">Transport</keyword>
<dbReference type="SUPFAM" id="SSF103473">
    <property type="entry name" value="MFS general substrate transporter"/>
    <property type="match status" value="1"/>
</dbReference>
<accession>A0AAE9L4F6</accession>
<reference evidence="9" key="1">
    <citation type="journal article" date="2022" name="Microbiol. Resour. Announc.">
        <title>Genome Sequence of Cupriavidus campinensis Strain G5, a Member of a Bacterial Consortium Capable of Polyethylene Degradation.</title>
        <authorList>
            <person name="Schneider B."/>
            <person name="Pfeiffer F."/>
            <person name="Dyall-Smith M."/>
            <person name="Kunte H.J."/>
        </authorList>
    </citation>
    <scope>NUCLEOTIDE SEQUENCE</scope>
    <source>
        <strain evidence="9">G5</strain>
    </source>
</reference>
<keyword evidence="4 7" id="KW-0812">Transmembrane</keyword>
<dbReference type="Proteomes" id="UP001056132">
    <property type="component" value="Chromosome 2"/>
</dbReference>
<reference evidence="9" key="2">
    <citation type="submission" date="2022-05" db="EMBL/GenBank/DDBJ databases">
        <authorList>
            <person name="Kunte H.-J."/>
        </authorList>
    </citation>
    <scope>NUCLEOTIDE SEQUENCE</scope>
    <source>
        <strain evidence="9">G5</strain>
    </source>
</reference>
<sequence>MPPSMPQDRDLRIMLWVVAVGFFMQTLDSTIVNTALPSMAHSLGESPLRMQSVVIAYSLTMAVVIPASGWLADRFGTRTIFQTAIGLFVLGSLLCAWAPTLPVLTAARVVQGVGGAMLLPVGRLSVLRTFPREQYLQALSFVAIPGMIGPLIGPTLGGWLTQTLSWHWIFLINVPVGIIGALATIRYMPNSRLPGMGGFDVTGYLLLAVAMVALSFSLDGLAGMGFQHATVLMLLIGSMAALTAYVLHANKRQNPLFPLKLFKIHAFSVGLLGNLFARIGNGAMPFLIPLMLQVSMGYAPFDAGLMMLPVTAAGMASKRLATMLIERHGYRRVLVVNTFVVGLVMASFALISPTRPLALTLVQLAIFGMVNSIQFTAMNTVTLKDLSGGSASSGNSMLSMVQMLSMSLAVTSAGALLATFQAGFGANGAHQMEVLPAFHATFICVGLITSASAWIFMQLSPEPARDTKEEVKQAGEM</sequence>
<dbReference type="KEGG" id="ccam:M5D45_25100"/>
<dbReference type="RefSeq" id="WP_244845007.1">
    <property type="nucleotide sequence ID" value="NZ_CAJPVH010000052.1"/>
</dbReference>
<feature type="transmembrane region" description="Helical" evidence="7">
    <location>
        <begin position="52"/>
        <end position="72"/>
    </location>
</feature>
<dbReference type="NCBIfam" id="NF007799">
    <property type="entry name" value="PRK10504.1"/>
    <property type="match status" value="1"/>
</dbReference>
<feature type="transmembrane region" description="Helical" evidence="7">
    <location>
        <begin position="261"/>
        <end position="280"/>
    </location>
</feature>
<dbReference type="GO" id="GO:0022857">
    <property type="term" value="F:transmembrane transporter activity"/>
    <property type="evidence" value="ECO:0007669"/>
    <property type="project" value="InterPro"/>
</dbReference>
<dbReference type="GO" id="GO:0005886">
    <property type="term" value="C:plasma membrane"/>
    <property type="evidence" value="ECO:0007669"/>
    <property type="project" value="UniProtKB-SubCell"/>
</dbReference>
<evidence type="ECO:0000256" key="6">
    <source>
        <dbReference type="ARBA" id="ARBA00023136"/>
    </source>
</evidence>
<dbReference type="CDD" id="cd17503">
    <property type="entry name" value="MFS_LmrB_MDR_like"/>
    <property type="match status" value="1"/>
</dbReference>
<evidence type="ECO:0000313" key="10">
    <source>
        <dbReference type="Proteomes" id="UP001056132"/>
    </source>
</evidence>
<organism evidence="9 10">
    <name type="scientific">Cupriavidus campinensis</name>
    <dbReference type="NCBI Taxonomy" id="151783"/>
    <lineage>
        <taxon>Bacteria</taxon>
        <taxon>Pseudomonadati</taxon>
        <taxon>Pseudomonadota</taxon>
        <taxon>Betaproteobacteria</taxon>
        <taxon>Burkholderiales</taxon>
        <taxon>Burkholderiaceae</taxon>
        <taxon>Cupriavidus</taxon>
    </lineage>
</organism>
<keyword evidence="3" id="KW-1003">Cell membrane</keyword>
<dbReference type="NCBIfam" id="TIGR00711">
    <property type="entry name" value="efflux_EmrB"/>
    <property type="match status" value="1"/>
</dbReference>
<evidence type="ECO:0000256" key="3">
    <source>
        <dbReference type="ARBA" id="ARBA00022475"/>
    </source>
</evidence>
<dbReference type="AlphaFoldDB" id="A0AAE9L4F6"/>
<feature type="transmembrane region" description="Helical" evidence="7">
    <location>
        <begin position="230"/>
        <end position="249"/>
    </location>
</feature>
<gene>
    <name evidence="9" type="primary">mdtD</name>
    <name evidence="9" type="ORF">M5D45_25100</name>
</gene>
<evidence type="ECO:0000259" key="8">
    <source>
        <dbReference type="PROSITE" id="PS50850"/>
    </source>
</evidence>
<keyword evidence="5 7" id="KW-1133">Transmembrane helix</keyword>
<dbReference type="InterPro" id="IPR020846">
    <property type="entry name" value="MFS_dom"/>
</dbReference>
<feature type="transmembrane region" description="Helical" evidence="7">
    <location>
        <begin position="437"/>
        <end position="457"/>
    </location>
</feature>
<proteinExistence type="predicted"/>
<feature type="transmembrane region" description="Helical" evidence="7">
    <location>
        <begin position="105"/>
        <end position="126"/>
    </location>
</feature>
<comment type="subcellular location">
    <subcellularLocation>
        <location evidence="1">Cell membrane</location>
        <topology evidence="1">Multi-pass membrane protein</topology>
    </subcellularLocation>
</comment>
<dbReference type="Gene3D" id="1.20.1250.20">
    <property type="entry name" value="MFS general substrate transporter like domains"/>
    <property type="match status" value="1"/>
</dbReference>
<dbReference type="InterPro" id="IPR036259">
    <property type="entry name" value="MFS_trans_sf"/>
</dbReference>
<dbReference type="EMBL" id="CP097331">
    <property type="protein sequence ID" value="URF06389.1"/>
    <property type="molecule type" value="Genomic_DNA"/>
</dbReference>
<dbReference type="Gene3D" id="1.20.1720.10">
    <property type="entry name" value="Multidrug resistance protein D"/>
    <property type="match status" value="1"/>
</dbReference>